<name>A0A1B6DZJ8_9HEMI</name>
<sequence>LYSYNHVQVGHPLRPPRRSFSRLRVPLRVRRSSSELRRPRLPRSSCGCLPRSSSRCLPRTCRLLCRPRCLLRRPRRQVLRCPRRQVLRCPRRRCSSSQGIRPSLRSSCHFLR</sequence>
<dbReference type="EMBL" id="GEDC01006186">
    <property type="protein sequence ID" value="JAS31112.1"/>
    <property type="molecule type" value="Transcribed_RNA"/>
</dbReference>
<proteinExistence type="predicted"/>
<feature type="non-terminal residue" evidence="1">
    <location>
        <position position="1"/>
    </location>
</feature>
<evidence type="ECO:0000313" key="1">
    <source>
        <dbReference type="EMBL" id="JAS31112.1"/>
    </source>
</evidence>
<reference evidence="1" key="1">
    <citation type="submission" date="2015-12" db="EMBL/GenBank/DDBJ databases">
        <title>De novo transcriptome assembly of four potential Pierce s Disease insect vectors from Arizona vineyards.</title>
        <authorList>
            <person name="Tassone E.E."/>
        </authorList>
    </citation>
    <scope>NUCLEOTIDE SEQUENCE</scope>
</reference>
<protein>
    <submittedName>
        <fullName evidence="1">Uncharacterized protein</fullName>
    </submittedName>
</protein>
<dbReference type="AlphaFoldDB" id="A0A1B6DZJ8"/>
<organism evidence="1">
    <name type="scientific">Clastoptera arizonana</name>
    <name type="common">Arizona spittle bug</name>
    <dbReference type="NCBI Taxonomy" id="38151"/>
    <lineage>
        <taxon>Eukaryota</taxon>
        <taxon>Metazoa</taxon>
        <taxon>Ecdysozoa</taxon>
        <taxon>Arthropoda</taxon>
        <taxon>Hexapoda</taxon>
        <taxon>Insecta</taxon>
        <taxon>Pterygota</taxon>
        <taxon>Neoptera</taxon>
        <taxon>Paraneoptera</taxon>
        <taxon>Hemiptera</taxon>
        <taxon>Auchenorrhyncha</taxon>
        <taxon>Cercopoidea</taxon>
        <taxon>Clastopteridae</taxon>
        <taxon>Clastoptera</taxon>
    </lineage>
</organism>
<gene>
    <name evidence="1" type="ORF">g.33929</name>
</gene>
<accession>A0A1B6DZJ8</accession>